<dbReference type="RefSeq" id="WP_004619361.1">
    <property type="nucleotide sequence ID" value="NZ_ACXX02000007.1"/>
</dbReference>
<dbReference type="OrthoDB" id="1682804at2"/>
<accession>F1TD62</accession>
<organism evidence="2 3">
    <name type="scientific">Ruminiclostridium papyrosolvens DSM 2782</name>
    <dbReference type="NCBI Taxonomy" id="588581"/>
    <lineage>
        <taxon>Bacteria</taxon>
        <taxon>Bacillati</taxon>
        <taxon>Bacillota</taxon>
        <taxon>Clostridia</taxon>
        <taxon>Eubacteriales</taxon>
        <taxon>Oscillospiraceae</taxon>
        <taxon>Ruminiclostridium</taxon>
    </lineage>
</organism>
<comment type="caution">
    <text evidence="2">The sequence shown here is derived from an EMBL/GenBank/DDBJ whole genome shotgun (WGS) entry which is preliminary data.</text>
</comment>
<proteinExistence type="predicted"/>
<gene>
    <name evidence="2" type="ORF">Cpap_1690</name>
</gene>
<evidence type="ECO:0000313" key="3">
    <source>
        <dbReference type="Proteomes" id="UP000003860"/>
    </source>
</evidence>
<dbReference type="Proteomes" id="UP000003860">
    <property type="component" value="Unassembled WGS sequence"/>
</dbReference>
<feature type="transmembrane region" description="Helical" evidence="1">
    <location>
        <begin position="15"/>
        <end position="36"/>
    </location>
</feature>
<evidence type="ECO:0000256" key="1">
    <source>
        <dbReference type="SAM" id="Phobius"/>
    </source>
</evidence>
<evidence type="ECO:0000313" key="2">
    <source>
        <dbReference type="EMBL" id="EGD47500.1"/>
    </source>
</evidence>
<dbReference type="AlphaFoldDB" id="F1TD62"/>
<keyword evidence="3" id="KW-1185">Reference proteome</keyword>
<keyword evidence="1" id="KW-1133">Transmembrane helix</keyword>
<protein>
    <recommendedName>
        <fullName evidence="4">DUF1634 domain-containing protein</fullName>
    </recommendedName>
</protein>
<keyword evidence="1" id="KW-0812">Transmembrane</keyword>
<name>F1TD62_9FIRM</name>
<dbReference type="EMBL" id="ACXX02000007">
    <property type="protein sequence ID" value="EGD47500.1"/>
    <property type="molecule type" value="Genomic_DNA"/>
</dbReference>
<sequence>MKSKIEGTEIFISKILRIGVIVSALVIGFGLILLFATGKSGYPGSSFPTSPVDIFRGLAVLKPYAVILTGLLILIITPVFRVGISIFTFLKEKDYTYVIITAIVFVILIISFLLGKVE</sequence>
<keyword evidence="1" id="KW-0472">Membrane</keyword>
<dbReference type="InterPro" id="IPR012861">
    <property type="entry name" value="DUF1634"/>
</dbReference>
<feature type="transmembrane region" description="Helical" evidence="1">
    <location>
        <begin position="95"/>
        <end position="115"/>
    </location>
</feature>
<reference evidence="2" key="1">
    <citation type="submission" date="2009-07" db="EMBL/GenBank/DDBJ databases">
        <authorList>
            <consortium name="US DOE Joint Genome Institute (JGI-PGF)"/>
            <person name="Lucas S."/>
            <person name="Copeland A."/>
            <person name="Lapidus A."/>
            <person name="Glavina del Rio T."/>
            <person name="Tice H."/>
            <person name="Bruce D."/>
            <person name="Goodwin L."/>
            <person name="Pitluck S."/>
            <person name="Larimer F."/>
            <person name="Land M.L."/>
            <person name="Mouttaki H."/>
            <person name="He Z."/>
            <person name="Zhou J."/>
            <person name="Hemme C.L."/>
        </authorList>
    </citation>
    <scope>NUCLEOTIDE SEQUENCE [LARGE SCALE GENOMIC DNA]</scope>
    <source>
        <strain evidence="2">DSM 2782</strain>
    </source>
</reference>
<dbReference type="eggNOG" id="COG4272">
    <property type="taxonomic scope" value="Bacteria"/>
</dbReference>
<dbReference type="STRING" id="588581.Cpap_1690"/>
<evidence type="ECO:0008006" key="4">
    <source>
        <dbReference type="Google" id="ProtNLM"/>
    </source>
</evidence>
<reference evidence="2" key="2">
    <citation type="submission" date="2011-01" db="EMBL/GenBank/DDBJ databases">
        <title>The Non-contiguous Finished genome of Clostridium papyrosolvens.</title>
        <authorList>
            <person name="Lucas S."/>
            <person name="Copeland A."/>
            <person name="Lapidus A."/>
            <person name="Cheng J.-F."/>
            <person name="Goodwin L."/>
            <person name="Pitluck S."/>
            <person name="Misra M."/>
            <person name="Chertkov O."/>
            <person name="Detter J.C."/>
            <person name="Han C."/>
            <person name="Tapia R."/>
            <person name="Land M."/>
            <person name="Hauser L."/>
            <person name="Kyrpides N."/>
            <person name="Ivanova N."/>
            <person name="Pagani I."/>
            <person name="Mouttaki H."/>
            <person name="He Z."/>
            <person name="Zhou J."/>
            <person name="Hemme C.L."/>
            <person name="Woyke T."/>
        </authorList>
    </citation>
    <scope>NUCLEOTIDE SEQUENCE [LARGE SCALE GENOMIC DNA]</scope>
    <source>
        <strain evidence="2">DSM 2782</strain>
    </source>
</reference>
<dbReference type="Pfam" id="PF07843">
    <property type="entry name" value="DUF1634"/>
    <property type="match status" value="1"/>
</dbReference>
<feature type="transmembrane region" description="Helical" evidence="1">
    <location>
        <begin position="64"/>
        <end position="83"/>
    </location>
</feature>